<comment type="similarity">
    <text evidence="2">Belongs to the peptidase U62 family.</text>
</comment>
<dbReference type="PANTHER" id="PTHR43421">
    <property type="entry name" value="METALLOPROTEASE PMBA"/>
    <property type="match status" value="1"/>
</dbReference>
<evidence type="ECO:0000256" key="5">
    <source>
        <dbReference type="ARBA" id="ARBA00022801"/>
    </source>
</evidence>
<evidence type="ECO:0000313" key="10">
    <source>
        <dbReference type="EMBL" id="OOZ36408.1"/>
    </source>
</evidence>
<dbReference type="Pfam" id="PF19290">
    <property type="entry name" value="PmbA_TldD_2nd"/>
    <property type="match status" value="1"/>
</dbReference>
<feature type="domain" description="Metalloprotease TldD/E N-terminal" evidence="7">
    <location>
        <begin position="35"/>
        <end position="99"/>
    </location>
</feature>
<comment type="subcellular location">
    <subcellularLocation>
        <location evidence="1">Cytoplasm</location>
    </subcellularLocation>
</comment>
<dbReference type="InterPro" id="IPR047657">
    <property type="entry name" value="PmbA"/>
</dbReference>
<dbReference type="FunFam" id="3.30.2290.10:FF:000002">
    <property type="entry name" value="Metalloprotease PmbA homolog"/>
    <property type="match status" value="1"/>
</dbReference>
<sequence length="449" mass="48384">MTMTETSDITSRQAKLSQIVEDLLKEAKKQGASAAEAGISKDSGLSVNVRMGDVETIEHTRDQGLGISVYFGKRKGSASTSDLSPGAIRDTVKAACNIARYTNENECTGLADAELMASEIPDLDLHHPWNITAEEAIEQGIRCESAARQLDKHITNSDGASVNSHNGLQVYGNSHGFIGGYPSSRHSISCAVIGKEGDTMQRDYWYTASRIADEMESAETVGTKAGERTLARLGARKLSTREAPIIFQAEVAVGLLRSLISAIRGGALYRKASFLLDHLGEQIFPDFVRIHENPLLARGLGSAPFDGEGVATTAKDIVRDGVLQTYILDSYSARKLDMRITGNAGGVRNLAIEPGSLDLAGLCQEMGEGLLVTEMMGHGINMVTGDYSRGASGFWVSNGEIQYPVEEITIASNLKQMFEQLVTVGMDEERRGSTRTGSWLIENMTIAGD</sequence>
<keyword evidence="5" id="KW-0378">Hydrolase</keyword>
<dbReference type="GO" id="GO:0008237">
    <property type="term" value="F:metallopeptidase activity"/>
    <property type="evidence" value="ECO:0007669"/>
    <property type="project" value="UniProtKB-KW"/>
</dbReference>
<keyword evidence="4 10" id="KW-0645">Protease</keyword>
<dbReference type="InterPro" id="IPR045570">
    <property type="entry name" value="Metalloprtase-TldD/E_cen_dom"/>
</dbReference>
<dbReference type="SUPFAM" id="SSF111283">
    <property type="entry name" value="Putative modulator of DNA gyrase, PmbA/TldD"/>
    <property type="match status" value="1"/>
</dbReference>
<dbReference type="PANTHER" id="PTHR43421:SF1">
    <property type="entry name" value="METALLOPROTEASE PMBA"/>
    <property type="match status" value="1"/>
</dbReference>
<dbReference type="Gene3D" id="3.30.2290.10">
    <property type="entry name" value="PmbA/TldD superfamily"/>
    <property type="match status" value="1"/>
</dbReference>
<dbReference type="InterPro" id="IPR002510">
    <property type="entry name" value="Metalloprtase-TldD/E_N"/>
</dbReference>
<feature type="domain" description="Metalloprotease TldD/E C-terminal" evidence="8">
    <location>
        <begin position="241"/>
        <end position="448"/>
    </location>
</feature>
<dbReference type="AlphaFoldDB" id="A0A1T2KU69"/>
<comment type="caution">
    <text evidence="10">The sequence shown here is derived from an EMBL/GenBank/DDBJ whole genome shotgun (WGS) entry which is preliminary data.</text>
</comment>
<evidence type="ECO:0000313" key="11">
    <source>
        <dbReference type="Proteomes" id="UP000190896"/>
    </source>
</evidence>
<evidence type="ECO:0000256" key="2">
    <source>
        <dbReference type="ARBA" id="ARBA00005836"/>
    </source>
</evidence>
<keyword evidence="11" id="KW-1185">Reference proteome</keyword>
<dbReference type="GO" id="GO:0005829">
    <property type="term" value="C:cytosol"/>
    <property type="evidence" value="ECO:0007669"/>
    <property type="project" value="TreeGrafter"/>
</dbReference>
<dbReference type="InterPro" id="IPR035068">
    <property type="entry name" value="TldD/PmbA_N"/>
</dbReference>
<evidence type="ECO:0000259" key="7">
    <source>
        <dbReference type="Pfam" id="PF01523"/>
    </source>
</evidence>
<evidence type="ECO:0000259" key="8">
    <source>
        <dbReference type="Pfam" id="PF19289"/>
    </source>
</evidence>
<gene>
    <name evidence="10" type="primary">pmbA</name>
    <name evidence="10" type="ORF">BOW51_07370</name>
</gene>
<protein>
    <submittedName>
        <fullName evidence="10">Metalloprotease PmbA</fullName>
    </submittedName>
</protein>
<dbReference type="Proteomes" id="UP000190896">
    <property type="component" value="Unassembled WGS sequence"/>
</dbReference>
<dbReference type="GO" id="GO:0006508">
    <property type="term" value="P:proteolysis"/>
    <property type="evidence" value="ECO:0007669"/>
    <property type="project" value="UniProtKB-KW"/>
</dbReference>
<keyword evidence="6 10" id="KW-0482">Metalloprotease</keyword>
<evidence type="ECO:0000256" key="3">
    <source>
        <dbReference type="ARBA" id="ARBA00022490"/>
    </source>
</evidence>
<reference evidence="10 11" key="1">
    <citation type="submission" date="2016-11" db="EMBL/GenBank/DDBJ databases">
        <title>Mixed transmission modes and dynamic genome evolution in an obligate animal-bacterial symbiosis.</title>
        <authorList>
            <person name="Russell S.L."/>
            <person name="Corbett-Detig R.B."/>
            <person name="Cavanaugh C.M."/>
        </authorList>
    </citation>
    <scope>NUCLEOTIDE SEQUENCE [LARGE SCALE GENOMIC DNA]</scope>
    <source>
        <strain evidence="10">Se-Cadez</strain>
    </source>
</reference>
<dbReference type="InterPro" id="IPR036059">
    <property type="entry name" value="TldD/PmbA_sf"/>
</dbReference>
<evidence type="ECO:0000256" key="4">
    <source>
        <dbReference type="ARBA" id="ARBA00022670"/>
    </source>
</evidence>
<evidence type="ECO:0000256" key="6">
    <source>
        <dbReference type="ARBA" id="ARBA00023049"/>
    </source>
</evidence>
<dbReference type="InterPro" id="IPR045569">
    <property type="entry name" value="Metalloprtase-TldD/E_C"/>
</dbReference>
<feature type="domain" description="Metalloprotease TldD/E central" evidence="9">
    <location>
        <begin position="127"/>
        <end position="233"/>
    </location>
</feature>
<accession>A0A1T2KU69</accession>
<dbReference type="Pfam" id="PF01523">
    <property type="entry name" value="PmbA_TldD_1st"/>
    <property type="match status" value="1"/>
</dbReference>
<evidence type="ECO:0000259" key="9">
    <source>
        <dbReference type="Pfam" id="PF19290"/>
    </source>
</evidence>
<evidence type="ECO:0000256" key="1">
    <source>
        <dbReference type="ARBA" id="ARBA00004496"/>
    </source>
</evidence>
<dbReference type="Pfam" id="PF19289">
    <property type="entry name" value="PmbA_TldD_3rd"/>
    <property type="match status" value="1"/>
</dbReference>
<proteinExistence type="inferred from homology"/>
<name>A0A1T2KU69_9GAMM</name>
<dbReference type="NCBIfam" id="NF008268">
    <property type="entry name" value="PRK11040.1"/>
    <property type="match status" value="1"/>
</dbReference>
<dbReference type="EMBL" id="MPRJ01000041">
    <property type="protein sequence ID" value="OOZ36408.1"/>
    <property type="molecule type" value="Genomic_DNA"/>
</dbReference>
<keyword evidence="3" id="KW-0963">Cytoplasm</keyword>
<organism evidence="10 11">
    <name type="scientific">Solemya velesiana gill symbiont</name>
    <dbReference type="NCBI Taxonomy" id="1918948"/>
    <lineage>
        <taxon>Bacteria</taxon>
        <taxon>Pseudomonadati</taxon>
        <taxon>Pseudomonadota</taxon>
        <taxon>Gammaproteobacteria</taxon>
        <taxon>sulfur-oxidizing symbionts</taxon>
    </lineage>
</organism>